<feature type="non-terminal residue" evidence="2">
    <location>
        <position position="1"/>
    </location>
</feature>
<evidence type="ECO:0000256" key="1">
    <source>
        <dbReference type="SAM" id="MobiDB-lite"/>
    </source>
</evidence>
<sequence length="76" mass="8764">EKDELEGLVVLYNLAKTWFPLNFECFIQLNISLASAGRYSAQKVKSSLHKMHTYTEPMDNNRAQDLRHSGEQGVFF</sequence>
<protein>
    <submittedName>
        <fullName evidence="2">Uncharacterized protein</fullName>
    </submittedName>
</protein>
<evidence type="ECO:0000313" key="2">
    <source>
        <dbReference type="EMBL" id="CEK55587.1"/>
    </source>
</evidence>
<gene>
    <name evidence="2" type="primary">ORF25557</name>
</gene>
<feature type="region of interest" description="Disordered" evidence="1">
    <location>
        <begin position="57"/>
        <end position="76"/>
    </location>
</feature>
<dbReference type="AlphaFoldDB" id="A0A0B6YHC6"/>
<name>A0A0B6YHC6_9EUPU</name>
<accession>A0A0B6YHC6</accession>
<organism evidence="2">
    <name type="scientific">Arion vulgaris</name>
    <dbReference type="NCBI Taxonomy" id="1028688"/>
    <lineage>
        <taxon>Eukaryota</taxon>
        <taxon>Metazoa</taxon>
        <taxon>Spiralia</taxon>
        <taxon>Lophotrochozoa</taxon>
        <taxon>Mollusca</taxon>
        <taxon>Gastropoda</taxon>
        <taxon>Heterobranchia</taxon>
        <taxon>Euthyneura</taxon>
        <taxon>Panpulmonata</taxon>
        <taxon>Eupulmonata</taxon>
        <taxon>Stylommatophora</taxon>
        <taxon>Helicina</taxon>
        <taxon>Arionoidea</taxon>
        <taxon>Arionidae</taxon>
        <taxon>Arion</taxon>
    </lineage>
</organism>
<feature type="non-terminal residue" evidence="2">
    <location>
        <position position="76"/>
    </location>
</feature>
<reference evidence="2" key="1">
    <citation type="submission" date="2014-12" db="EMBL/GenBank/DDBJ databases">
        <title>Insight into the proteome of Arion vulgaris.</title>
        <authorList>
            <person name="Aradska J."/>
            <person name="Bulat T."/>
            <person name="Smidak R."/>
            <person name="Sarate P."/>
            <person name="Gangsoo J."/>
            <person name="Sialana F."/>
            <person name="Bilban M."/>
            <person name="Lubec G."/>
        </authorList>
    </citation>
    <scope>NUCLEOTIDE SEQUENCE</scope>
    <source>
        <tissue evidence="2">Skin</tissue>
    </source>
</reference>
<proteinExistence type="predicted"/>
<dbReference type="EMBL" id="HACG01008722">
    <property type="protein sequence ID" value="CEK55587.1"/>
    <property type="molecule type" value="Transcribed_RNA"/>
</dbReference>